<dbReference type="InterPro" id="IPR001173">
    <property type="entry name" value="Glyco_trans_2-like"/>
</dbReference>
<gene>
    <name evidence="3" type="ORF">JF922_03830</name>
</gene>
<feature type="transmembrane region" description="Helical" evidence="1">
    <location>
        <begin position="339"/>
        <end position="359"/>
    </location>
</feature>
<dbReference type="PANTHER" id="PTHR43646:SF3">
    <property type="entry name" value="SLR1566 PROTEIN"/>
    <property type="match status" value="1"/>
</dbReference>
<reference evidence="3" key="1">
    <citation type="submission" date="2020-10" db="EMBL/GenBank/DDBJ databases">
        <title>Ca. Dormibacterota MAGs.</title>
        <authorList>
            <person name="Montgomery K."/>
        </authorList>
    </citation>
    <scope>NUCLEOTIDE SEQUENCE [LARGE SCALE GENOMIC DNA]</scope>
    <source>
        <strain evidence="3">SC8812_S17_10</strain>
    </source>
</reference>
<accession>A0A934N630</accession>
<organism evidence="3 4">
    <name type="scientific">Candidatus Nephthysia bennettiae</name>
    <dbReference type="NCBI Taxonomy" id="3127016"/>
    <lineage>
        <taxon>Bacteria</taxon>
        <taxon>Bacillati</taxon>
        <taxon>Candidatus Dormiibacterota</taxon>
        <taxon>Candidatus Dormibacteria</taxon>
        <taxon>Candidatus Dormibacterales</taxon>
        <taxon>Candidatus Dormibacteraceae</taxon>
        <taxon>Candidatus Nephthysia</taxon>
    </lineage>
</organism>
<dbReference type="InterPro" id="IPR029044">
    <property type="entry name" value="Nucleotide-diphossugar_trans"/>
</dbReference>
<feature type="transmembrane region" description="Helical" evidence="1">
    <location>
        <begin position="313"/>
        <end position="333"/>
    </location>
</feature>
<keyword evidence="1" id="KW-1133">Transmembrane helix</keyword>
<evidence type="ECO:0000256" key="1">
    <source>
        <dbReference type="SAM" id="Phobius"/>
    </source>
</evidence>
<sequence length="376" mass="41040">MVLRLLALAQLLLGVRVLRRLLRLPHRLKPASGVPVGRVAAVLPVLDEEARLPGCLRTLMGQSAPVTEILVVDGGSSDRTLAVARERASRDRRVRVLDASPVPAGWNGKAWGLESGARGAGASSAWLLTVDADTRLAPGAAAALLLAAEEEGLDALSIAPRQEAPGAALSALHPALLATLVYRLGAPGRVFSSPGEVQASGQCFLFRRDALERVGGFAAVRRSRCEDVTLARELVAAGLRVGFYELDDLVRARMYEGWREAWQGWPRSLPLRDRFWGWNGRLGLLEVALVQALPLPLLLLLTGRRRRRPRLALAVNAALLGLRLGVLAGTRRAYVRARWTYWLSPLLDLPAAAALYLSLVRRRHLWRGRPMVEDRS</sequence>
<keyword evidence="4" id="KW-1185">Reference proteome</keyword>
<feature type="transmembrane region" description="Helical" evidence="1">
    <location>
        <begin position="282"/>
        <end position="301"/>
    </location>
</feature>
<dbReference type="RefSeq" id="WP_338199251.1">
    <property type="nucleotide sequence ID" value="NZ_JAEKNR010000044.1"/>
</dbReference>
<dbReference type="Proteomes" id="UP000612893">
    <property type="component" value="Unassembled WGS sequence"/>
</dbReference>
<dbReference type="EMBL" id="JAEKNR010000044">
    <property type="protein sequence ID" value="MBJ7597201.1"/>
    <property type="molecule type" value="Genomic_DNA"/>
</dbReference>
<dbReference type="Gene3D" id="3.90.550.10">
    <property type="entry name" value="Spore Coat Polysaccharide Biosynthesis Protein SpsA, Chain A"/>
    <property type="match status" value="1"/>
</dbReference>
<dbReference type="Pfam" id="PF00535">
    <property type="entry name" value="Glycos_transf_2"/>
    <property type="match status" value="1"/>
</dbReference>
<comment type="caution">
    <text evidence="3">The sequence shown here is derived from an EMBL/GenBank/DDBJ whole genome shotgun (WGS) entry which is preliminary data.</text>
</comment>
<feature type="domain" description="Glycosyltransferase 2-like" evidence="2">
    <location>
        <begin position="42"/>
        <end position="214"/>
    </location>
</feature>
<dbReference type="SUPFAM" id="SSF53448">
    <property type="entry name" value="Nucleotide-diphospho-sugar transferases"/>
    <property type="match status" value="1"/>
</dbReference>
<dbReference type="PANTHER" id="PTHR43646">
    <property type="entry name" value="GLYCOSYLTRANSFERASE"/>
    <property type="match status" value="1"/>
</dbReference>
<evidence type="ECO:0000313" key="3">
    <source>
        <dbReference type="EMBL" id="MBJ7597201.1"/>
    </source>
</evidence>
<keyword evidence="1" id="KW-0812">Transmembrane</keyword>
<dbReference type="AlphaFoldDB" id="A0A934N630"/>
<evidence type="ECO:0000259" key="2">
    <source>
        <dbReference type="Pfam" id="PF00535"/>
    </source>
</evidence>
<name>A0A934N630_9BACT</name>
<keyword evidence="1" id="KW-0472">Membrane</keyword>
<evidence type="ECO:0000313" key="4">
    <source>
        <dbReference type="Proteomes" id="UP000612893"/>
    </source>
</evidence>
<proteinExistence type="predicted"/>
<protein>
    <submittedName>
        <fullName evidence="3">Glycosyltransferase</fullName>
    </submittedName>
</protein>